<dbReference type="RefSeq" id="YP_010761468.1">
    <property type="nucleotide sequence ID" value="NC_073595.1"/>
</dbReference>
<keyword evidence="2" id="KW-1185">Reference proteome</keyword>
<dbReference type="Proteomes" id="UP000277525">
    <property type="component" value="Segment"/>
</dbReference>
<gene>
    <name evidence="1" type="primary">20</name>
    <name evidence="1" type="ORF">PBI_NOELY_20</name>
</gene>
<evidence type="ECO:0000313" key="2">
    <source>
        <dbReference type="Proteomes" id="UP000277525"/>
    </source>
</evidence>
<accession>A0A3G2KAF4</accession>
<sequence>MRTPRTDQTRRADAFKEAAFTSRMAEEARNRARAAWKDAKARGCHPDQLRALEVQAAVTHSRATAAATLEDEAWRNYAATLPHG</sequence>
<dbReference type="GeneID" id="80090710"/>
<name>A0A3G2KAF4_9CAUD</name>
<dbReference type="EMBL" id="MH834622">
    <property type="protein sequence ID" value="AYN55961.1"/>
    <property type="molecule type" value="Genomic_DNA"/>
</dbReference>
<dbReference type="KEGG" id="vg:80090710"/>
<reference evidence="1 2" key="1">
    <citation type="submission" date="2018-09" db="EMBL/GenBank/DDBJ databases">
        <authorList>
            <person name="Zack K."/>
            <person name="Stoner T.H."/>
            <person name="Garlena R.A."/>
            <person name="Russell D.A."/>
            <person name="Pope W.H."/>
            <person name="Jacobs-Sera D."/>
            <person name="Hatfull G.F."/>
        </authorList>
    </citation>
    <scope>NUCLEOTIDE SEQUENCE [LARGE SCALE GENOMIC DNA]</scope>
</reference>
<proteinExistence type="predicted"/>
<protein>
    <submittedName>
        <fullName evidence="1">Uncharacterized protein</fullName>
    </submittedName>
</protein>
<organism evidence="1 2">
    <name type="scientific">Arthrobacter phage Noely</name>
    <dbReference type="NCBI Taxonomy" id="2419964"/>
    <lineage>
        <taxon>Viruses</taxon>
        <taxon>Duplodnaviria</taxon>
        <taxon>Heunggongvirae</taxon>
        <taxon>Uroviricota</taxon>
        <taxon>Caudoviricetes</taxon>
        <taxon>Feeclasvirinae</taxon>
        <taxon>Noelyvirus</taxon>
        <taxon>Noelyvirus noely</taxon>
    </lineage>
</organism>
<evidence type="ECO:0000313" key="1">
    <source>
        <dbReference type="EMBL" id="AYN55961.1"/>
    </source>
</evidence>